<proteinExistence type="predicted"/>
<evidence type="ECO:0000256" key="1">
    <source>
        <dbReference type="SAM" id="MobiDB-lite"/>
    </source>
</evidence>
<reference evidence="2 3" key="1">
    <citation type="submission" date="2020-04" db="EMBL/GenBank/DDBJ databases">
        <title>Plant Genome Project.</title>
        <authorList>
            <person name="Zhang R.-G."/>
        </authorList>
    </citation>
    <scope>NUCLEOTIDE SEQUENCE [LARGE SCALE GENOMIC DNA]</scope>
    <source>
        <strain evidence="2">YNK0</strain>
        <tissue evidence="2">Leaf</tissue>
    </source>
</reference>
<dbReference type="Proteomes" id="UP000655225">
    <property type="component" value="Unassembled WGS sequence"/>
</dbReference>
<keyword evidence="3" id="KW-1185">Reference proteome</keyword>
<sequence>MVEISSKVGAHLILETETGEAPNTVIAAVMRRHWLSQDKERKLLEMMSSFWGISIAANTQKLDIDNRISLRYYYRIADNLLKQFLTPHDNLAGVGMDIDLIKGGRGASEDDTKDEDDADVGCTCCNELEPKEVIPPPTSSALLMIVADIFREGEYYRSIYFTPKNPWHFLIDNPGWQVIRQCQQRGFHPLDQPPDDCESIFGLDVQFHPWKPEFRLQERLIYLEDFGLRDSHIARALIDRFEAMAIDLCSESSGLGMSPRISFSHDLCQTDIVPIENYNCRSDSSLMESTSDFDFCVCESLGQESSSADKLFSGGKILPIQITKNTLPQSKPPKQIGPATENSKKERLKEILATSSEPEEKTQSKSFWRFKRSNSLNCGNGYKRRSLIFSLPLLSRSNSTGSAPNPKRPPLLKDNHKQVSHKQPPNIGSFSSTCHSNSWSQKPPLKKNFYGSYGNGVRISPVLNVPPPYISKGTANLFGLGSFFSNGKDKNKKK</sequence>
<dbReference type="PANTHER" id="PTHR36757:SF1">
    <property type="entry name" value="GENOME ASSEMBLY, CHROMOSOME: A04"/>
    <property type="match status" value="1"/>
</dbReference>
<name>A0A834YJQ4_TETSI</name>
<gene>
    <name evidence="2" type="ORF">HHK36_024636</name>
</gene>
<dbReference type="EMBL" id="JABCRI010000018">
    <property type="protein sequence ID" value="KAF8390114.1"/>
    <property type="molecule type" value="Genomic_DNA"/>
</dbReference>
<dbReference type="OrthoDB" id="1923860at2759"/>
<comment type="caution">
    <text evidence="2">The sequence shown here is derived from an EMBL/GenBank/DDBJ whole genome shotgun (WGS) entry which is preliminary data.</text>
</comment>
<evidence type="ECO:0000313" key="3">
    <source>
        <dbReference type="Proteomes" id="UP000655225"/>
    </source>
</evidence>
<evidence type="ECO:0000313" key="2">
    <source>
        <dbReference type="EMBL" id="KAF8390114.1"/>
    </source>
</evidence>
<accession>A0A834YJQ4</accession>
<dbReference type="PANTHER" id="PTHR36757">
    <property type="entry name" value="BNAANNG22500D PROTEIN"/>
    <property type="match status" value="1"/>
</dbReference>
<dbReference type="AlphaFoldDB" id="A0A834YJQ4"/>
<protein>
    <submittedName>
        <fullName evidence="2">Uncharacterized protein</fullName>
    </submittedName>
</protein>
<organism evidence="2 3">
    <name type="scientific">Tetracentron sinense</name>
    <name type="common">Spur-leaf</name>
    <dbReference type="NCBI Taxonomy" id="13715"/>
    <lineage>
        <taxon>Eukaryota</taxon>
        <taxon>Viridiplantae</taxon>
        <taxon>Streptophyta</taxon>
        <taxon>Embryophyta</taxon>
        <taxon>Tracheophyta</taxon>
        <taxon>Spermatophyta</taxon>
        <taxon>Magnoliopsida</taxon>
        <taxon>Trochodendrales</taxon>
        <taxon>Trochodendraceae</taxon>
        <taxon>Tetracentron</taxon>
    </lineage>
</organism>
<feature type="region of interest" description="Disordered" evidence="1">
    <location>
        <begin position="325"/>
        <end position="346"/>
    </location>
</feature>
<feature type="region of interest" description="Disordered" evidence="1">
    <location>
        <begin position="397"/>
        <end position="425"/>
    </location>
</feature>